<dbReference type="Proteomes" id="UP000681425">
    <property type="component" value="Chromosome"/>
</dbReference>
<dbReference type="KEGG" id="spph:KFK14_13385"/>
<evidence type="ECO:0000313" key="2">
    <source>
        <dbReference type="Proteomes" id="UP000681425"/>
    </source>
</evidence>
<accession>A0A975K3C5</accession>
<proteinExistence type="predicted"/>
<name>A0A975K3C5_9SPHN</name>
<dbReference type="EMBL" id="CP073910">
    <property type="protein sequence ID" value="QUT04133.1"/>
    <property type="molecule type" value="Genomic_DNA"/>
</dbReference>
<dbReference type="RefSeq" id="WP_171905910.1">
    <property type="nucleotide sequence ID" value="NZ_CP073910.1"/>
</dbReference>
<protein>
    <submittedName>
        <fullName evidence="1">Uncharacterized protein</fullName>
    </submittedName>
</protein>
<dbReference type="AlphaFoldDB" id="A0A975K3C5"/>
<keyword evidence="2" id="KW-1185">Reference proteome</keyword>
<evidence type="ECO:0000313" key="1">
    <source>
        <dbReference type="EMBL" id="QUT04133.1"/>
    </source>
</evidence>
<sequence length="53" mass="6037">MTMRKPSRFIALWKAELKAAEAAVDHVTEMAHRMLARHYARLAAADCRLPARC</sequence>
<reference evidence="1" key="1">
    <citation type="submission" date="2021-04" db="EMBL/GenBank/DDBJ databases">
        <title>Isolation of p-tert-butylphenol degrading bacteria Sphingobium phenoxybenzoativorans Tas13 from active sludge.</title>
        <authorList>
            <person name="Li Y."/>
        </authorList>
    </citation>
    <scope>NUCLEOTIDE SEQUENCE</scope>
    <source>
        <strain evidence="1">Tas13</strain>
    </source>
</reference>
<gene>
    <name evidence="1" type="ORF">KFK14_13385</name>
</gene>
<organism evidence="1 2">
    <name type="scientific">Sphingobium phenoxybenzoativorans</name>
    <dbReference type="NCBI Taxonomy" id="1592790"/>
    <lineage>
        <taxon>Bacteria</taxon>
        <taxon>Pseudomonadati</taxon>
        <taxon>Pseudomonadota</taxon>
        <taxon>Alphaproteobacteria</taxon>
        <taxon>Sphingomonadales</taxon>
        <taxon>Sphingomonadaceae</taxon>
        <taxon>Sphingobium</taxon>
    </lineage>
</organism>